<gene>
    <name evidence="1" type="ORF">LMG22037_06156</name>
</gene>
<dbReference type="EMBL" id="CADIKB010000056">
    <property type="protein sequence ID" value="CAB3737540.1"/>
    <property type="molecule type" value="Genomic_DNA"/>
</dbReference>
<evidence type="ECO:0000313" key="1">
    <source>
        <dbReference type="EMBL" id="CAB3737540.1"/>
    </source>
</evidence>
<reference evidence="1 2" key="1">
    <citation type="submission" date="2020-04" db="EMBL/GenBank/DDBJ databases">
        <authorList>
            <person name="De Canck E."/>
        </authorList>
    </citation>
    <scope>NUCLEOTIDE SEQUENCE [LARGE SCALE GENOMIC DNA]</scope>
    <source>
        <strain evidence="1 2">LMG 22037</strain>
    </source>
</reference>
<name>A0A6J5CHS2_9BURK</name>
<proteinExistence type="predicted"/>
<evidence type="ECO:0000313" key="2">
    <source>
        <dbReference type="Proteomes" id="UP000494249"/>
    </source>
</evidence>
<dbReference type="AlphaFoldDB" id="A0A6J5CHS2"/>
<dbReference type="RefSeq" id="WP_035478395.1">
    <property type="nucleotide sequence ID" value="NZ_CADFGL010000052.1"/>
</dbReference>
<protein>
    <submittedName>
        <fullName evidence="1">Uncharacterized protein</fullName>
    </submittedName>
</protein>
<sequence>MGAFLLILAIAYIVYRLMTRKGQELPVELSSGGEDDDLETEASRHSEFVAPGFISKSGNLNTSDDYRLM</sequence>
<organism evidence="1 2">
    <name type="scientific">Paraburkholderia phenoliruptrix</name>
    <dbReference type="NCBI Taxonomy" id="252970"/>
    <lineage>
        <taxon>Bacteria</taxon>
        <taxon>Pseudomonadati</taxon>
        <taxon>Pseudomonadota</taxon>
        <taxon>Betaproteobacteria</taxon>
        <taxon>Burkholderiales</taxon>
        <taxon>Burkholderiaceae</taxon>
        <taxon>Paraburkholderia</taxon>
    </lineage>
</organism>
<accession>A0A6J5CHS2</accession>
<dbReference type="Proteomes" id="UP000494249">
    <property type="component" value="Unassembled WGS sequence"/>
</dbReference>